<evidence type="ECO:0000313" key="2">
    <source>
        <dbReference type="EMBL" id="KAE9531449.1"/>
    </source>
</evidence>
<keyword evidence="3" id="KW-1185">Reference proteome</keyword>
<keyword evidence="1" id="KW-0812">Transmembrane</keyword>
<comment type="caution">
    <text evidence="2">The sequence shown here is derived from an EMBL/GenBank/DDBJ whole genome shotgun (WGS) entry which is preliminary data.</text>
</comment>
<feature type="transmembrane region" description="Helical" evidence="1">
    <location>
        <begin position="164"/>
        <end position="184"/>
    </location>
</feature>
<organism evidence="2 3">
    <name type="scientific">Aphis glycines</name>
    <name type="common">Soybean aphid</name>
    <dbReference type="NCBI Taxonomy" id="307491"/>
    <lineage>
        <taxon>Eukaryota</taxon>
        <taxon>Metazoa</taxon>
        <taxon>Ecdysozoa</taxon>
        <taxon>Arthropoda</taxon>
        <taxon>Hexapoda</taxon>
        <taxon>Insecta</taxon>
        <taxon>Pterygota</taxon>
        <taxon>Neoptera</taxon>
        <taxon>Paraneoptera</taxon>
        <taxon>Hemiptera</taxon>
        <taxon>Sternorrhyncha</taxon>
        <taxon>Aphidomorpha</taxon>
        <taxon>Aphidoidea</taxon>
        <taxon>Aphididae</taxon>
        <taxon>Aphidini</taxon>
        <taxon>Aphis</taxon>
        <taxon>Aphis</taxon>
    </lineage>
</organism>
<evidence type="ECO:0000256" key="1">
    <source>
        <dbReference type="SAM" id="Phobius"/>
    </source>
</evidence>
<dbReference type="AlphaFoldDB" id="A0A6G0TE61"/>
<sequence length="215" mass="24925">MNIFSPLNKRWHKLVANSIVHVLFNKRFQLLFIGFCRNEISCALDCVCVVGTMFEVLFSFGCMGLVLELLSIIIFLKANLFFNLNIIINLSSVDNGKSKVSRSKNTFEFCTSESTLHCVLVEFLMKQPHHVWFSNMYDHFQTLYNDSQPQDINCRMSIRNSRTAITLIISNNILIFNILPFIIYHQRLTCIAKSIKTKYQCVQCTFYYLQSAQCA</sequence>
<dbReference type="EMBL" id="VYZN01000041">
    <property type="protein sequence ID" value="KAE9531449.1"/>
    <property type="molecule type" value="Genomic_DNA"/>
</dbReference>
<dbReference type="Proteomes" id="UP000475862">
    <property type="component" value="Unassembled WGS sequence"/>
</dbReference>
<keyword evidence="1" id="KW-0472">Membrane</keyword>
<keyword evidence="1" id="KW-1133">Transmembrane helix</keyword>
<protein>
    <submittedName>
        <fullName evidence="2">Uncharacterized protein</fullName>
    </submittedName>
</protein>
<name>A0A6G0TE61_APHGL</name>
<proteinExistence type="predicted"/>
<reference evidence="2 3" key="1">
    <citation type="submission" date="2019-08" db="EMBL/GenBank/DDBJ databases">
        <title>The genome of the soybean aphid Biotype 1, its phylome, world population structure and adaptation to the North American continent.</title>
        <authorList>
            <person name="Giordano R."/>
            <person name="Donthu R.K."/>
            <person name="Hernandez A.G."/>
            <person name="Wright C.L."/>
            <person name="Zimin A.V."/>
        </authorList>
    </citation>
    <scope>NUCLEOTIDE SEQUENCE [LARGE SCALE GENOMIC DNA]</scope>
    <source>
        <tissue evidence="2">Whole aphids</tissue>
    </source>
</reference>
<evidence type="ECO:0000313" key="3">
    <source>
        <dbReference type="Proteomes" id="UP000475862"/>
    </source>
</evidence>
<accession>A0A6G0TE61</accession>
<feature type="transmembrane region" description="Helical" evidence="1">
    <location>
        <begin position="57"/>
        <end position="76"/>
    </location>
</feature>
<gene>
    <name evidence="2" type="ORF">AGLY_010655</name>
</gene>